<keyword evidence="2" id="KW-1185">Reference proteome</keyword>
<reference evidence="1 2" key="1">
    <citation type="journal article" date="2018" name="Mol. Biol. Evol.">
        <title>Analysis of the draft genome of the red seaweed Gracilariopsis chorda provides insights into genome size evolution in Rhodophyta.</title>
        <authorList>
            <person name="Lee J."/>
            <person name="Yang E.C."/>
            <person name="Graf L."/>
            <person name="Yang J.H."/>
            <person name="Qiu H."/>
            <person name="Zel Zion U."/>
            <person name="Chan C.X."/>
            <person name="Stephens T.G."/>
            <person name="Weber A.P.M."/>
            <person name="Boo G.H."/>
            <person name="Boo S.M."/>
            <person name="Kim K.M."/>
            <person name="Shin Y."/>
            <person name="Jung M."/>
            <person name="Lee S.J."/>
            <person name="Yim H.S."/>
            <person name="Lee J.H."/>
            <person name="Bhattacharya D."/>
            <person name="Yoon H.S."/>
        </authorList>
    </citation>
    <scope>NUCLEOTIDE SEQUENCE [LARGE SCALE GENOMIC DNA]</scope>
    <source>
        <strain evidence="1 2">SKKU-2015</strain>
        <tissue evidence="1">Whole body</tissue>
    </source>
</reference>
<evidence type="ECO:0000313" key="1">
    <source>
        <dbReference type="EMBL" id="PXF47156.1"/>
    </source>
</evidence>
<proteinExistence type="predicted"/>
<dbReference type="Proteomes" id="UP000247409">
    <property type="component" value="Unassembled WGS sequence"/>
</dbReference>
<comment type="caution">
    <text evidence="1">The sequence shown here is derived from an EMBL/GenBank/DDBJ whole genome shotgun (WGS) entry which is preliminary data.</text>
</comment>
<sequence>MSFLSHHYPRKTNDGDDYLDTAVSFMSLFLAHQQHTSQMLAAAQSAALALLYPGAHVAEIRDEEELRTKPGRSNNLFSKKATYVLREQSNFYKKLRYHDENKYLFKKTNHLTISEFDALHEVVAQELSRTLTYGIALKKAIMSQERGN</sequence>
<protein>
    <submittedName>
        <fullName evidence="1">Uncharacterized protein</fullName>
    </submittedName>
</protein>
<accession>A0A2V3IYC2</accession>
<name>A0A2V3IYC2_9FLOR</name>
<evidence type="ECO:0000313" key="2">
    <source>
        <dbReference type="Proteomes" id="UP000247409"/>
    </source>
</evidence>
<dbReference type="AlphaFoldDB" id="A0A2V3IYC2"/>
<organism evidence="1 2">
    <name type="scientific">Gracilariopsis chorda</name>
    <dbReference type="NCBI Taxonomy" id="448386"/>
    <lineage>
        <taxon>Eukaryota</taxon>
        <taxon>Rhodophyta</taxon>
        <taxon>Florideophyceae</taxon>
        <taxon>Rhodymeniophycidae</taxon>
        <taxon>Gracilariales</taxon>
        <taxon>Gracilariaceae</taxon>
        <taxon>Gracilariopsis</taxon>
    </lineage>
</organism>
<dbReference type="EMBL" id="NBIV01000028">
    <property type="protein sequence ID" value="PXF47156.1"/>
    <property type="molecule type" value="Genomic_DNA"/>
</dbReference>
<gene>
    <name evidence="1" type="ORF">BWQ96_03098</name>
</gene>